<evidence type="ECO:0000313" key="1">
    <source>
        <dbReference type="EMBL" id="MBW81105.1"/>
    </source>
</evidence>
<protein>
    <submittedName>
        <fullName evidence="1">Uncharacterized protein</fullName>
    </submittedName>
</protein>
<accession>A0A2P2IIR0</accession>
<sequence>MQGMLWLCIGHLLATDD</sequence>
<reference evidence="1" key="1">
    <citation type="submission" date="2018-02" db="EMBL/GenBank/DDBJ databases">
        <title>Rhizophora mucronata_Transcriptome.</title>
        <authorList>
            <person name="Meera S.P."/>
            <person name="Sreeshan A."/>
            <person name="Augustine A."/>
        </authorList>
    </citation>
    <scope>NUCLEOTIDE SEQUENCE</scope>
    <source>
        <tissue evidence="1">Leaf</tissue>
    </source>
</reference>
<dbReference type="AlphaFoldDB" id="A0A2P2IIR0"/>
<proteinExistence type="predicted"/>
<dbReference type="EMBL" id="GGEC01000622">
    <property type="protein sequence ID" value="MBW81105.1"/>
    <property type="molecule type" value="Transcribed_RNA"/>
</dbReference>
<name>A0A2P2IIR0_RHIMU</name>
<organism evidence="1">
    <name type="scientific">Rhizophora mucronata</name>
    <name type="common">Asiatic mangrove</name>
    <dbReference type="NCBI Taxonomy" id="61149"/>
    <lineage>
        <taxon>Eukaryota</taxon>
        <taxon>Viridiplantae</taxon>
        <taxon>Streptophyta</taxon>
        <taxon>Embryophyta</taxon>
        <taxon>Tracheophyta</taxon>
        <taxon>Spermatophyta</taxon>
        <taxon>Magnoliopsida</taxon>
        <taxon>eudicotyledons</taxon>
        <taxon>Gunneridae</taxon>
        <taxon>Pentapetalae</taxon>
        <taxon>rosids</taxon>
        <taxon>fabids</taxon>
        <taxon>Malpighiales</taxon>
        <taxon>Rhizophoraceae</taxon>
        <taxon>Rhizophora</taxon>
    </lineage>
</organism>